<dbReference type="RefSeq" id="WP_209594110.1">
    <property type="nucleotide sequence ID" value="NZ_JAGJCF010000004.1"/>
</dbReference>
<reference evidence="4 5" key="1">
    <citation type="submission" date="2021-04" db="EMBL/GenBank/DDBJ databases">
        <title>Whole genome sequence of Jiella sp. KSK16Y-1.</title>
        <authorList>
            <person name="Tuo L."/>
        </authorList>
    </citation>
    <scope>NUCLEOTIDE SEQUENCE [LARGE SCALE GENOMIC DNA]</scope>
    <source>
        <strain evidence="4 5">KSK16Y-1</strain>
    </source>
</reference>
<dbReference type="InterPro" id="IPR014569">
    <property type="entry name" value="Ubq_cyt-c_CBP3-rel"/>
</dbReference>
<dbReference type="PIRSF" id="PIRSF032079">
    <property type="entry name" value="UCP032079"/>
    <property type="match status" value="1"/>
</dbReference>
<name>A0ABS4BI28_9HYPH</name>
<dbReference type="PANTHER" id="PTHR12184:SF1">
    <property type="entry name" value="UBIQUINOL-CYTOCHROME-C REDUCTASE COMPLEX ASSEMBLY FACTOR 1"/>
    <property type="match status" value="1"/>
</dbReference>
<evidence type="ECO:0000313" key="5">
    <source>
        <dbReference type="Proteomes" id="UP000678276"/>
    </source>
</evidence>
<keyword evidence="5" id="KW-1185">Reference proteome</keyword>
<protein>
    <recommendedName>
        <fullName evidence="3">Ubiquinol-cytochrome c chaperone domain-containing protein</fullName>
    </recommendedName>
</protein>
<evidence type="ECO:0000313" key="4">
    <source>
        <dbReference type="EMBL" id="MBP0615709.1"/>
    </source>
</evidence>
<proteinExistence type="inferred from homology"/>
<dbReference type="InterPro" id="IPR007129">
    <property type="entry name" value="Ubiqinol_cyt_c_chaperone_CPB3"/>
</dbReference>
<gene>
    <name evidence="4" type="ORF">J6595_08970</name>
</gene>
<dbReference type="InterPro" id="IPR021150">
    <property type="entry name" value="Ubiq_cyt_c_chap"/>
</dbReference>
<comment type="similarity">
    <text evidence="1">Belongs to the CBP3 family.</text>
</comment>
<evidence type="ECO:0000256" key="2">
    <source>
        <dbReference type="ARBA" id="ARBA00006436"/>
    </source>
</evidence>
<comment type="caution">
    <text evidence="4">The sequence shown here is derived from an EMBL/GenBank/DDBJ whole genome shotgun (WGS) entry which is preliminary data.</text>
</comment>
<accession>A0ABS4BI28</accession>
<feature type="domain" description="Ubiquinol-cytochrome c chaperone" evidence="3">
    <location>
        <begin position="35"/>
        <end position="169"/>
    </location>
</feature>
<dbReference type="Pfam" id="PF03981">
    <property type="entry name" value="Ubiq_cyt_C_chap"/>
    <property type="match status" value="1"/>
</dbReference>
<organism evidence="4 5">
    <name type="scientific">Jiella mangrovi</name>
    <dbReference type="NCBI Taxonomy" id="2821407"/>
    <lineage>
        <taxon>Bacteria</taxon>
        <taxon>Pseudomonadati</taxon>
        <taxon>Pseudomonadota</taxon>
        <taxon>Alphaproteobacteria</taxon>
        <taxon>Hyphomicrobiales</taxon>
        <taxon>Aurantimonadaceae</taxon>
        <taxon>Jiella</taxon>
    </lineage>
</organism>
<sequence length="174" mass="19163">MLKRWRIARQNRVVVERLYQSLVALTRQPKLYEGLGIADTFSGRFEALALHVFLFLRRCRGEAALEPVAQDVVDRFTADVDSTIRELGVGDQSVPKRMRKLAGVFLERVRIYDAAFDQEAQHEALKTALIGRALDDAAPDDAAAQLATYMLTMSGRLGAVSAGDILAGSLDLGD</sequence>
<dbReference type="PANTHER" id="PTHR12184">
    <property type="entry name" value="UBIQUINOL-CYTOCHROME C REDUCTASE COMPLEX ASSEMBLY FACTOR 1 FAMILY MEMBER"/>
    <property type="match status" value="1"/>
</dbReference>
<evidence type="ECO:0000259" key="3">
    <source>
        <dbReference type="Pfam" id="PF03981"/>
    </source>
</evidence>
<dbReference type="Proteomes" id="UP000678276">
    <property type="component" value="Unassembled WGS sequence"/>
</dbReference>
<comment type="similarity">
    <text evidence="2">Belongs to the UPF0174 family.</text>
</comment>
<evidence type="ECO:0000256" key="1">
    <source>
        <dbReference type="ARBA" id="ARBA00006407"/>
    </source>
</evidence>
<dbReference type="EMBL" id="JAGJCF010000004">
    <property type="protein sequence ID" value="MBP0615709.1"/>
    <property type="molecule type" value="Genomic_DNA"/>
</dbReference>